<dbReference type="Proteomes" id="UP000054359">
    <property type="component" value="Unassembled WGS sequence"/>
</dbReference>
<dbReference type="InterPro" id="IPR042120">
    <property type="entry name" value="MutL_C_dimsub"/>
</dbReference>
<protein>
    <recommendedName>
        <fullName evidence="1">MutL C-terminal dimerisation domain-containing protein</fullName>
    </recommendedName>
</protein>
<keyword evidence="3" id="KW-1185">Reference proteome</keyword>
<dbReference type="PANTHER" id="PTHR10073:SF52">
    <property type="entry name" value="MISMATCH REPAIR ENDONUCLEASE PMS2"/>
    <property type="match status" value="1"/>
</dbReference>
<dbReference type="GO" id="GO:0140664">
    <property type="term" value="F:ATP-dependent DNA damage sensor activity"/>
    <property type="evidence" value="ECO:0007669"/>
    <property type="project" value="InterPro"/>
</dbReference>
<dbReference type="GO" id="GO:0032389">
    <property type="term" value="C:MutLalpha complex"/>
    <property type="evidence" value="ECO:0007669"/>
    <property type="project" value="TreeGrafter"/>
</dbReference>
<evidence type="ECO:0000313" key="3">
    <source>
        <dbReference type="Proteomes" id="UP000054359"/>
    </source>
</evidence>
<dbReference type="InterPro" id="IPR037198">
    <property type="entry name" value="MutL_C_sf"/>
</dbReference>
<sequence>MDNLHIFEKNGFKFNIDEENSSGNKIQIVSVPMSKNWSFGKEDVDEMIFMLTDNPSRMVRPSRINQMFASRACRKSVMIGTSLTIPMMKKLVMHMGEIEQPWNCPHGRPTMRHLFKLNLLQST</sequence>
<feature type="non-terminal residue" evidence="2">
    <location>
        <position position="123"/>
    </location>
</feature>
<proteinExistence type="predicted"/>
<feature type="domain" description="MutL C-terminal dimerisation" evidence="1">
    <location>
        <begin position="3"/>
        <end position="83"/>
    </location>
</feature>
<dbReference type="InterPro" id="IPR038973">
    <property type="entry name" value="MutL/Mlh/Pms-like"/>
</dbReference>
<dbReference type="GO" id="GO:0005524">
    <property type="term" value="F:ATP binding"/>
    <property type="evidence" value="ECO:0007669"/>
    <property type="project" value="InterPro"/>
</dbReference>
<evidence type="ECO:0000259" key="1">
    <source>
        <dbReference type="Pfam" id="PF08676"/>
    </source>
</evidence>
<dbReference type="AlphaFoldDB" id="A0A087UHX3"/>
<dbReference type="GO" id="GO:0006298">
    <property type="term" value="P:mismatch repair"/>
    <property type="evidence" value="ECO:0007669"/>
    <property type="project" value="InterPro"/>
</dbReference>
<dbReference type="Gene3D" id="3.30.1540.20">
    <property type="entry name" value="MutL, C-terminal domain, dimerisation subdomain"/>
    <property type="match status" value="1"/>
</dbReference>
<reference evidence="2 3" key="1">
    <citation type="submission" date="2013-11" db="EMBL/GenBank/DDBJ databases">
        <title>Genome sequencing of Stegodyphus mimosarum.</title>
        <authorList>
            <person name="Bechsgaard J."/>
        </authorList>
    </citation>
    <scope>NUCLEOTIDE SEQUENCE [LARGE SCALE GENOMIC DNA]</scope>
</reference>
<accession>A0A087UHX3</accession>
<dbReference type="Pfam" id="PF08676">
    <property type="entry name" value="MutL_C"/>
    <property type="match status" value="1"/>
</dbReference>
<dbReference type="SUPFAM" id="SSF118116">
    <property type="entry name" value="DNA mismatch repair protein MutL"/>
    <property type="match status" value="1"/>
</dbReference>
<evidence type="ECO:0000313" key="2">
    <source>
        <dbReference type="EMBL" id="KFM76962.1"/>
    </source>
</evidence>
<dbReference type="FunFam" id="3.30.1540.20:FF:000019">
    <property type="entry name" value="PMS1 homolog 2, mismatch repair system component"/>
    <property type="match status" value="1"/>
</dbReference>
<dbReference type="STRING" id="407821.A0A087UHX3"/>
<dbReference type="GO" id="GO:0016887">
    <property type="term" value="F:ATP hydrolysis activity"/>
    <property type="evidence" value="ECO:0007669"/>
    <property type="project" value="InterPro"/>
</dbReference>
<dbReference type="PANTHER" id="PTHR10073">
    <property type="entry name" value="DNA MISMATCH REPAIR PROTEIN MLH, PMS, MUTL"/>
    <property type="match status" value="1"/>
</dbReference>
<name>A0A087UHX3_STEMI</name>
<organism evidence="2 3">
    <name type="scientific">Stegodyphus mimosarum</name>
    <name type="common">African social velvet spider</name>
    <dbReference type="NCBI Taxonomy" id="407821"/>
    <lineage>
        <taxon>Eukaryota</taxon>
        <taxon>Metazoa</taxon>
        <taxon>Ecdysozoa</taxon>
        <taxon>Arthropoda</taxon>
        <taxon>Chelicerata</taxon>
        <taxon>Arachnida</taxon>
        <taxon>Araneae</taxon>
        <taxon>Araneomorphae</taxon>
        <taxon>Entelegynae</taxon>
        <taxon>Eresoidea</taxon>
        <taxon>Eresidae</taxon>
        <taxon>Stegodyphus</taxon>
    </lineage>
</organism>
<dbReference type="EMBL" id="KK119884">
    <property type="protein sequence ID" value="KFM76962.1"/>
    <property type="molecule type" value="Genomic_DNA"/>
</dbReference>
<dbReference type="InterPro" id="IPR014790">
    <property type="entry name" value="MutL_C"/>
</dbReference>
<dbReference type="OMA" id="WIASKAC"/>
<gene>
    <name evidence="2" type="ORF">X975_06697</name>
</gene>
<dbReference type="OrthoDB" id="10254304at2759"/>